<name>A0A2B7XZQ7_9EURO</name>
<evidence type="ECO:0000256" key="1">
    <source>
        <dbReference type="ARBA" id="ARBA00001947"/>
    </source>
</evidence>
<dbReference type="AlphaFoldDB" id="A0A2B7XZQ7"/>
<dbReference type="GO" id="GO:0016491">
    <property type="term" value="F:oxidoreductase activity"/>
    <property type="evidence" value="ECO:0007669"/>
    <property type="project" value="UniProtKB-KW"/>
</dbReference>
<gene>
    <name evidence="8" type="ORF">AJ79_03003</name>
</gene>
<dbReference type="EMBL" id="PDNB01000034">
    <property type="protein sequence ID" value="PGH14510.1"/>
    <property type="molecule type" value="Genomic_DNA"/>
</dbReference>
<proteinExistence type="inferred from homology"/>
<reference evidence="8 9" key="1">
    <citation type="submission" date="2017-10" db="EMBL/GenBank/DDBJ databases">
        <title>Comparative genomics in systemic dimorphic fungi from Ajellomycetaceae.</title>
        <authorList>
            <person name="Munoz J.F."/>
            <person name="Mcewen J.G."/>
            <person name="Clay O.K."/>
            <person name="Cuomo C.A."/>
        </authorList>
    </citation>
    <scope>NUCLEOTIDE SEQUENCE [LARGE SCALE GENOMIC DNA]</scope>
    <source>
        <strain evidence="8 9">UAMH5409</strain>
    </source>
</reference>
<evidence type="ECO:0000256" key="5">
    <source>
        <dbReference type="ARBA" id="ARBA00023002"/>
    </source>
</evidence>
<dbReference type="Gene3D" id="3.40.50.720">
    <property type="entry name" value="NAD(P)-binding Rossmann-like Domain"/>
    <property type="match status" value="1"/>
</dbReference>
<dbReference type="PANTHER" id="PTHR43350">
    <property type="entry name" value="NAD-DEPENDENT ALCOHOL DEHYDROGENASE"/>
    <property type="match status" value="1"/>
</dbReference>
<accession>A0A2B7XZQ7</accession>
<dbReference type="InterPro" id="IPR013154">
    <property type="entry name" value="ADH-like_N"/>
</dbReference>
<dbReference type="InterPro" id="IPR011032">
    <property type="entry name" value="GroES-like_sf"/>
</dbReference>
<organism evidence="8 9">
    <name type="scientific">Helicocarpus griseus UAMH5409</name>
    <dbReference type="NCBI Taxonomy" id="1447875"/>
    <lineage>
        <taxon>Eukaryota</taxon>
        <taxon>Fungi</taxon>
        <taxon>Dikarya</taxon>
        <taxon>Ascomycota</taxon>
        <taxon>Pezizomycotina</taxon>
        <taxon>Eurotiomycetes</taxon>
        <taxon>Eurotiomycetidae</taxon>
        <taxon>Onygenales</taxon>
        <taxon>Ajellomycetaceae</taxon>
        <taxon>Helicocarpus</taxon>
    </lineage>
</organism>
<dbReference type="InterPro" id="IPR002328">
    <property type="entry name" value="ADH_Zn_CS"/>
</dbReference>
<dbReference type="CDD" id="cd08278">
    <property type="entry name" value="benzyl_alcohol_DH"/>
    <property type="match status" value="1"/>
</dbReference>
<evidence type="ECO:0000256" key="2">
    <source>
        <dbReference type="ARBA" id="ARBA00008072"/>
    </source>
</evidence>
<dbReference type="InterPro" id="IPR013149">
    <property type="entry name" value="ADH-like_C"/>
</dbReference>
<dbReference type="Pfam" id="PF00107">
    <property type="entry name" value="ADH_zinc_N"/>
    <property type="match status" value="1"/>
</dbReference>
<dbReference type="Proteomes" id="UP000223968">
    <property type="component" value="Unassembled WGS sequence"/>
</dbReference>
<evidence type="ECO:0000256" key="3">
    <source>
        <dbReference type="ARBA" id="ARBA00022723"/>
    </source>
</evidence>
<dbReference type="InterPro" id="IPR036291">
    <property type="entry name" value="NAD(P)-bd_dom_sf"/>
</dbReference>
<keyword evidence="9" id="KW-1185">Reference proteome</keyword>
<dbReference type="Gene3D" id="3.90.180.10">
    <property type="entry name" value="Medium-chain alcohol dehydrogenases, catalytic domain"/>
    <property type="match status" value="1"/>
</dbReference>
<evidence type="ECO:0000256" key="6">
    <source>
        <dbReference type="RuleBase" id="RU361277"/>
    </source>
</evidence>
<dbReference type="SMART" id="SM00829">
    <property type="entry name" value="PKS_ER"/>
    <property type="match status" value="1"/>
</dbReference>
<sequence length="393" mass="41235">MDSQITPTPRALVAYGPPTTTPWRLEPISLRPLADTELLIRTVAAGICHTDLAIAEVAGAFGGFPRVMGHEGAGYVLATGTAVTIAKPGDPVLLSYNSCGACRLCTTNHPAHCLRFMEVNFVGSLDFSSSHPMNKENPFAADNPTIRASFFGQSCFASHTIAAQRSVVNMSSLIKSPEELKLFAPLGCGVQTGCAAVTKVADAREGDTVAILGLGGVGLSAVMATRIRGCKTIIGVDRVKGRLELARELGATAVIDTSELVGDVGEALVHAMQALTPDGLGTTVTIETTGVMGLVEAGVAFTAPLGRYVQVGSTGVGAAVSVQLTPLMVSGKRIMGTIEGDAVARDYVPEMVKWYREGRLPLEKIVGWFGAEEAGRALEEMEKGRVVKPVIVW</sequence>
<dbReference type="Pfam" id="PF08240">
    <property type="entry name" value="ADH_N"/>
    <property type="match status" value="1"/>
</dbReference>
<dbReference type="PANTHER" id="PTHR43350:SF2">
    <property type="entry name" value="GROES-LIKE ZINC-BINDING ALCOHOL DEHYDROGENASE FAMILY PROTEIN"/>
    <property type="match status" value="1"/>
</dbReference>
<dbReference type="STRING" id="1447875.A0A2B7XZQ7"/>
<dbReference type="SUPFAM" id="SSF50129">
    <property type="entry name" value="GroES-like"/>
    <property type="match status" value="1"/>
</dbReference>
<evidence type="ECO:0000259" key="7">
    <source>
        <dbReference type="SMART" id="SM00829"/>
    </source>
</evidence>
<dbReference type="GO" id="GO:0008270">
    <property type="term" value="F:zinc ion binding"/>
    <property type="evidence" value="ECO:0007669"/>
    <property type="project" value="InterPro"/>
</dbReference>
<feature type="domain" description="Enoyl reductase (ER)" evidence="7">
    <location>
        <begin position="16"/>
        <end position="391"/>
    </location>
</feature>
<protein>
    <recommendedName>
        <fullName evidence="7">Enoyl reductase (ER) domain-containing protein</fullName>
    </recommendedName>
</protein>
<comment type="caution">
    <text evidence="8">The sequence shown here is derived from an EMBL/GenBank/DDBJ whole genome shotgun (WGS) entry which is preliminary data.</text>
</comment>
<evidence type="ECO:0000313" key="9">
    <source>
        <dbReference type="Proteomes" id="UP000223968"/>
    </source>
</evidence>
<dbReference type="OrthoDB" id="1560166at2759"/>
<keyword evidence="3 6" id="KW-0479">Metal-binding</keyword>
<keyword evidence="4 6" id="KW-0862">Zinc</keyword>
<dbReference type="PROSITE" id="PS00059">
    <property type="entry name" value="ADH_ZINC"/>
    <property type="match status" value="1"/>
</dbReference>
<evidence type="ECO:0000313" key="8">
    <source>
        <dbReference type="EMBL" id="PGH14510.1"/>
    </source>
</evidence>
<evidence type="ECO:0000256" key="4">
    <source>
        <dbReference type="ARBA" id="ARBA00022833"/>
    </source>
</evidence>
<dbReference type="InterPro" id="IPR020843">
    <property type="entry name" value="ER"/>
</dbReference>
<comment type="similarity">
    <text evidence="2 6">Belongs to the zinc-containing alcohol dehydrogenase family.</text>
</comment>
<keyword evidence="5" id="KW-0560">Oxidoreductase</keyword>
<comment type="cofactor">
    <cofactor evidence="1 6">
        <name>Zn(2+)</name>
        <dbReference type="ChEBI" id="CHEBI:29105"/>
    </cofactor>
</comment>
<dbReference type="SUPFAM" id="SSF51735">
    <property type="entry name" value="NAD(P)-binding Rossmann-fold domains"/>
    <property type="match status" value="1"/>
</dbReference>